<evidence type="ECO:0000313" key="2">
    <source>
        <dbReference type="EMBL" id="KAJ5083086.1"/>
    </source>
</evidence>
<dbReference type="RefSeq" id="XP_056469608.1">
    <property type="nucleotide sequence ID" value="XM_056624620.1"/>
</dbReference>
<dbReference type="InterPro" id="IPR000182">
    <property type="entry name" value="GNAT_dom"/>
</dbReference>
<accession>A0A9W9JVN6</accession>
<gene>
    <name evidence="2" type="ORF">N7532_012129</name>
</gene>
<evidence type="ECO:0000259" key="1">
    <source>
        <dbReference type="PROSITE" id="PS51186"/>
    </source>
</evidence>
<evidence type="ECO:0000313" key="3">
    <source>
        <dbReference type="Proteomes" id="UP001149074"/>
    </source>
</evidence>
<dbReference type="Proteomes" id="UP001149074">
    <property type="component" value="Unassembled WGS sequence"/>
</dbReference>
<dbReference type="OrthoDB" id="3853310at2759"/>
<dbReference type="GO" id="GO:0016747">
    <property type="term" value="F:acyltransferase activity, transferring groups other than amino-acyl groups"/>
    <property type="evidence" value="ECO:0007669"/>
    <property type="project" value="InterPro"/>
</dbReference>
<sequence length="200" mass="21539">MAHLRRQAEAALDLLMSRGYTDRGTLVTYWCALQASSVQPDQTGPQQHHMPGVTVRPAQPHEMRQFVAASIAGFSSNGRSRELLGVLAEIATRRPDTTLYVAQVGEEIARTAAMASMEGAVDEGLGFGVAHLYLDSTVPAHRGKDIQTALIRARLAEAQRRGLGLVTSITRVGDGSARNVERAGLRPAYTMRILTGSSCL</sequence>
<name>A0A9W9JVN6_9EURO</name>
<dbReference type="GeneID" id="81363599"/>
<comment type="caution">
    <text evidence="2">The sequence shown here is derived from an EMBL/GenBank/DDBJ whole genome shotgun (WGS) entry which is preliminary data.</text>
</comment>
<organism evidence="2 3">
    <name type="scientific">Penicillium argentinense</name>
    <dbReference type="NCBI Taxonomy" id="1131581"/>
    <lineage>
        <taxon>Eukaryota</taxon>
        <taxon>Fungi</taxon>
        <taxon>Dikarya</taxon>
        <taxon>Ascomycota</taxon>
        <taxon>Pezizomycotina</taxon>
        <taxon>Eurotiomycetes</taxon>
        <taxon>Eurotiomycetidae</taxon>
        <taxon>Eurotiales</taxon>
        <taxon>Aspergillaceae</taxon>
        <taxon>Penicillium</taxon>
    </lineage>
</organism>
<feature type="domain" description="N-acetyltransferase" evidence="1">
    <location>
        <begin position="53"/>
        <end position="196"/>
    </location>
</feature>
<dbReference type="PROSITE" id="PS51186">
    <property type="entry name" value="GNAT"/>
    <property type="match status" value="1"/>
</dbReference>
<dbReference type="InterPro" id="IPR016181">
    <property type="entry name" value="Acyl_CoA_acyltransferase"/>
</dbReference>
<dbReference type="AlphaFoldDB" id="A0A9W9JVN6"/>
<reference evidence="2" key="1">
    <citation type="submission" date="2022-11" db="EMBL/GenBank/DDBJ databases">
        <authorList>
            <person name="Petersen C."/>
        </authorList>
    </citation>
    <scope>NUCLEOTIDE SEQUENCE</scope>
    <source>
        <strain evidence="2">IBT 30761</strain>
    </source>
</reference>
<dbReference type="SUPFAM" id="SSF55729">
    <property type="entry name" value="Acyl-CoA N-acyltransferases (Nat)"/>
    <property type="match status" value="1"/>
</dbReference>
<reference evidence="2" key="2">
    <citation type="journal article" date="2023" name="IMA Fungus">
        <title>Comparative genomic study of the Penicillium genus elucidates a diverse pangenome and 15 lateral gene transfer events.</title>
        <authorList>
            <person name="Petersen C."/>
            <person name="Sorensen T."/>
            <person name="Nielsen M.R."/>
            <person name="Sondergaard T.E."/>
            <person name="Sorensen J.L."/>
            <person name="Fitzpatrick D.A."/>
            <person name="Frisvad J.C."/>
            <person name="Nielsen K.L."/>
        </authorList>
    </citation>
    <scope>NUCLEOTIDE SEQUENCE</scope>
    <source>
        <strain evidence="2">IBT 30761</strain>
    </source>
</reference>
<dbReference type="EMBL" id="JAPQKI010000011">
    <property type="protein sequence ID" value="KAJ5083086.1"/>
    <property type="molecule type" value="Genomic_DNA"/>
</dbReference>
<keyword evidence="3" id="KW-1185">Reference proteome</keyword>
<protein>
    <recommendedName>
        <fullName evidence="1">N-acetyltransferase domain-containing protein</fullName>
    </recommendedName>
</protein>
<dbReference type="Gene3D" id="3.40.630.30">
    <property type="match status" value="1"/>
</dbReference>
<proteinExistence type="predicted"/>